<name>A0AAV0CJJ8_9ASTE</name>
<dbReference type="GO" id="GO:0006508">
    <property type="term" value="P:proteolysis"/>
    <property type="evidence" value="ECO:0007669"/>
    <property type="project" value="UniProtKB-KW"/>
</dbReference>
<feature type="region of interest" description="Disordered" evidence="2">
    <location>
        <begin position="66"/>
        <end position="85"/>
    </location>
</feature>
<dbReference type="PROSITE" id="PS50994">
    <property type="entry name" value="INTEGRASE"/>
    <property type="match status" value="1"/>
</dbReference>
<dbReference type="InterPro" id="IPR001584">
    <property type="entry name" value="Integrase_cat-core"/>
</dbReference>
<feature type="domain" description="Integrase catalytic" evidence="3">
    <location>
        <begin position="327"/>
        <end position="500"/>
    </location>
</feature>
<dbReference type="InterPro" id="IPR036397">
    <property type="entry name" value="RNaseH_sf"/>
</dbReference>
<sequence length="607" mass="68117">MAGEEAVNSPAKTDQIRSQLLTQTLFSLWTESSNRSEKTGTICSHCDITGHDGKCWDRLQNDSKGGGHGRGTVVRGGAASDERGRGGFKAHAAAAEGNMSSWRLVDGTSERNTSRILECGNEQMLPRLSNEQLKILTALGKTNINPDRVSDEFDIFTWIIDTGASNHVTGNVSCLSDITEISPCSVGLPDGQKVQATKQGVVHLSDTLCLTNVLFVPKLHCSLLSVSQITEENNCFVQFTYDFCAIQDRHSKRLIGAGERRNGLYYFRCLPETQIFGVHKETENLEIWHRRLGHPSATIMTWLPGVSGTKHALSQPCDICFRAKQARDSFPLSVSNSTHKFELIHCDLWGPYNTPASCGAKHFLTIVDDFSRAVWVYLLADKTEVFTMFMSFCAMVERQFSQKIKVVRSDNGTEFNCLREFFRVSGIIFHTSCVATPQQNGRVERKHRHILNVARALRFQAHLPIQFWGECVLTAAHLINCTPSAVLKHKTPYEMLFDKVPDYKALRVFGCLCYAHNLRSARDKFLSRSRKCIFVGYPFGKKGWRVYDLETHEYFVSRDVKFFEDQFPFSVPTPEMDHGSSTQGDPPPVWEYPMAVSLSPSSALVDS</sequence>
<dbReference type="InterPro" id="IPR039537">
    <property type="entry name" value="Retrotran_Ty1/copia-like"/>
</dbReference>
<gene>
    <name evidence="4" type="ORF">CEPIT_LOCUS6692</name>
</gene>
<dbReference type="SUPFAM" id="SSF53098">
    <property type="entry name" value="Ribonuclease H-like"/>
    <property type="match status" value="1"/>
</dbReference>
<accession>A0AAV0CJJ8</accession>
<dbReference type="InterPro" id="IPR012337">
    <property type="entry name" value="RNaseH-like_sf"/>
</dbReference>
<comment type="caution">
    <text evidence="4">The sequence shown here is derived from an EMBL/GenBank/DDBJ whole genome shotgun (WGS) entry which is preliminary data.</text>
</comment>
<proteinExistence type="predicted"/>
<dbReference type="Pfam" id="PF00665">
    <property type="entry name" value="rve"/>
    <property type="match status" value="1"/>
</dbReference>
<dbReference type="AlphaFoldDB" id="A0AAV0CJJ8"/>
<evidence type="ECO:0000259" key="3">
    <source>
        <dbReference type="PROSITE" id="PS50994"/>
    </source>
</evidence>
<reference evidence="4" key="1">
    <citation type="submission" date="2022-07" db="EMBL/GenBank/DDBJ databases">
        <authorList>
            <person name="Macas J."/>
            <person name="Novak P."/>
            <person name="Neumann P."/>
        </authorList>
    </citation>
    <scope>NUCLEOTIDE SEQUENCE</scope>
</reference>
<dbReference type="GO" id="GO:0003676">
    <property type="term" value="F:nucleic acid binding"/>
    <property type="evidence" value="ECO:0007669"/>
    <property type="project" value="InterPro"/>
</dbReference>
<keyword evidence="1" id="KW-0645">Protease</keyword>
<dbReference type="Gene3D" id="3.30.420.10">
    <property type="entry name" value="Ribonuclease H-like superfamily/Ribonuclease H"/>
    <property type="match status" value="1"/>
</dbReference>
<protein>
    <recommendedName>
        <fullName evidence="3">Integrase catalytic domain-containing protein</fullName>
    </recommendedName>
</protein>
<organism evidence="4 5">
    <name type="scientific">Cuscuta epithymum</name>
    <dbReference type="NCBI Taxonomy" id="186058"/>
    <lineage>
        <taxon>Eukaryota</taxon>
        <taxon>Viridiplantae</taxon>
        <taxon>Streptophyta</taxon>
        <taxon>Embryophyta</taxon>
        <taxon>Tracheophyta</taxon>
        <taxon>Spermatophyta</taxon>
        <taxon>Magnoliopsida</taxon>
        <taxon>eudicotyledons</taxon>
        <taxon>Gunneridae</taxon>
        <taxon>Pentapetalae</taxon>
        <taxon>asterids</taxon>
        <taxon>lamiids</taxon>
        <taxon>Solanales</taxon>
        <taxon>Convolvulaceae</taxon>
        <taxon>Cuscuteae</taxon>
        <taxon>Cuscuta</taxon>
        <taxon>Cuscuta subgen. Cuscuta</taxon>
    </lineage>
</organism>
<dbReference type="GO" id="GO:0008233">
    <property type="term" value="F:peptidase activity"/>
    <property type="evidence" value="ECO:0007669"/>
    <property type="project" value="UniProtKB-KW"/>
</dbReference>
<dbReference type="EMBL" id="CAMAPF010000033">
    <property type="protein sequence ID" value="CAH9079029.1"/>
    <property type="molecule type" value="Genomic_DNA"/>
</dbReference>
<keyword evidence="5" id="KW-1185">Reference proteome</keyword>
<dbReference type="InterPro" id="IPR025724">
    <property type="entry name" value="GAG-pre-integrase_dom"/>
</dbReference>
<dbReference type="Pfam" id="PF22936">
    <property type="entry name" value="Pol_BBD"/>
    <property type="match status" value="1"/>
</dbReference>
<keyword evidence="1" id="KW-0378">Hydrolase</keyword>
<dbReference type="PANTHER" id="PTHR42648:SF31">
    <property type="entry name" value="RNA-DIRECTED DNA POLYMERASE"/>
    <property type="match status" value="1"/>
</dbReference>
<evidence type="ECO:0000313" key="4">
    <source>
        <dbReference type="EMBL" id="CAH9079029.1"/>
    </source>
</evidence>
<dbReference type="InterPro" id="IPR054722">
    <property type="entry name" value="PolX-like_BBD"/>
</dbReference>
<evidence type="ECO:0000256" key="1">
    <source>
        <dbReference type="ARBA" id="ARBA00022670"/>
    </source>
</evidence>
<dbReference type="InterPro" id="IPR057670">
    <property type="entry name" value="SH3_retrovirus"/>
</dbReference>
<dbReference type="Pfam" id="PF25597">
    <property type="entry name" value="SH3_retrovirus"/>
    <property type="match status" value="1"/>
</dbReference>
<evidence type="ECO:0000313" key="5">
    <source>
        <dbReference type="Proteomes" id="UP001152523"/>
    </source>
</evidence>
<dbReference type="Proteomes" id="UP001152523">
    <property type="component" value="Unassembled WGS sequence"/>
</dbReference>
<dbReference type="Pfam" id="PF13976">
    <property type="entry name" value="gag_pre-integrs"/>
    <property type="match status" value="1"/>
</dbReference>
<dbReference type="PANTHER" id="PTHR42648">
    <property type="entry name" value="TRANSPOSASE, PUTATIVE-RELATED"/>
    <property type="match status" value="1"/>
</dbReference>
<feature type="non-terminal residue" evidence="4">
    <location>
        <position position="607"/>
    </location>
</feature>
<dbReference type="GO" id="GO:0015074">
    <property type="term" value="P:DNA integration"/>
    <property type="evidence" value="ECO:0007669"/>
    <property type="project" value="InterPro"/>
</dbReference>
<evidence type="ECO:0000256" key="2">
    <source>
        <dbReference type="SAM" id="MobiDB-lite"/>
    </source>
</evidence>